<organism evidence="2 3">
    <name type="scientific">Monosporascus cannonballus</name>
    <dbReference type="NCBI Taxonomy" id="155416"/>
    <lineage>
        <taxon>Eukaryota</taxon>
        <taxon>Fungi</taxon>
        <taxon>Dikarya</taxon>
        <taxon>Ascomycota</taxon>
        <taxon>Pezizomycotina</taxon>
        <taxon>Sordariomycetes</taxon>
        <taxon>Xylariomycetidae</taxon>
        <taxon>Xylariales</taxon>
        <taxon>Xylariales incertae sedis</taxon>
        <taxon>Monosporascus</taxon>
    </lineage>
</organism>
<feature type="compositionally biased region" description="Polar residues" evidence="1">
    <location>
        <begin position="476"/>
        <end position="492"/>
    </location>
</feature>
<evidence type="ECO:0008006" key="4">
    <source>
        <dbReference type="Google" id="ProtNLM"/>
    </source>
</evidence>
<feature type="compositionally biased region" description="Polar residues" evidence="1">
    <location>
        <begin position="325"/>
        <end position="347"/>
    </location>
</feature>
<name>A0ABY0HED9_9PEZI</name>
<evidence type="ECO:0000256" key="1">
    <source>
        <dbReference type="SAM" id="MobiDB-lite"/>
    </source>
</evidence>
<sequence length="712" mass="77531">MLTPKRRSARLASAQRSMNSPAPQLGSIVERDEPAENEKRAQMMKKQEMVPPSPRPNPSTPSTATPVKLPMSEMHPSKVHPTMAPPSSGLEFGFVDINPDQRSKDLPSGITQSTPSKTPLPSTSFTFRPDNELELGPEAREMMDKLRGETARIKAELSAKRDKKRLEVELEGRRIAQAKGKASRFSAAHMAEFKKMDSIESHPSVRRTNPERFTPLKAGTKRSKSRADLDEPDSTRSKATSATSTSKVTEKQGNEQESPIKRVRQRMEDDASTLRPTSRDGSAIPRPKSSWNDSTHRGLPRSQTHASLATPDKAALARANSVTTPTITLVNSPSKPSTPNVDDSPSKPNKLDFSRLARYQGNKGIGRLMKSRTMNDLLGVRSAPTHVQTPGRFGKVKSILKRQITGTQTKSEIPRPPASAAKAPAAPIADKELPPIPLTMPGRKLLKRVDFTPQTKMAPVTQNSPTPMKSGIPHSKSMSKIPTIHTKSSNTTVDDKKKEGEVSYPDLSAYTKDLDEETEKSPPKPLPPSVPGTFTFRSDHTIQFDSPPAKGFGGAEGQASLRHVRPSNLFGDRMPGGFPQLPEAPKSATSKENKENTDPQATPTRRLDSKTLGVNPHITGIPHGMSNKKRHRAAADDEDSDEGAQRGAKKSKKDAAASAPEGDALLAPRLVNKSSPFKKPAPISRTPSPMKKKGRGLTLSRLNMLAAPKIRK</sequence>
<feature type="compositionally biased region" description="Low complexity" evidence="1">
    <location>
        <begin position="111"/>
        <end position="126"/>
    </location>
</feature>
<protein>
    <recommendedName>
        <fullName evidence="4">Erythromycin esterase</fullName>
    </recommendedName>
</protein>
<keyword evidence="3" id="KW-1185">Reference proteome</keyword>
<feature type="region of interest" description="Disordered" evidence="1">
    <location>
        <begin position="325"/>
        <end position="351"/>
    </location>
</feature>
<feature type="region of interest" description="Disordered" evidence="1">
    <location>
        <begin position="193"/>
        <end position="312"/>
    </location>
</feature>
<dbReference type="EMBL" id="QJNS01000053">
    <property type="protein sequence ID" value="RYO90629.1"/>
    <property type="molecule type" value="Genomic_DNA"/>
</dbReference>
<dbReference type="Proteomes" id="UP000294003">
    <property type="component" value="Unassembled WGS sequence"/>
</dbReference>
<accession>A0ABY0HED9</accession>
<feature type="compositionally biased region" description="Basic and acidic residues" evidence="1">
    <location>
        <begin position="225"/>
        <end position="236"/>
    </location>
</feature>
<reference evidence="2 3" key="1">
    <citation type="submission" date="2018-06" db="EMBL/GenBank/DDBJ databases">
        <title>Complete Genomes of Monosporascus.</title>
        <authorList>
            <person name="Robinson A.J."/>
            <person name="Natvig D.O."/>
        </authorList>
    </citation>
    <scope>NUCLEOTIDE SEQUENCE [LARGE SCALE GENOMIC DNA]</scope>
    <source>
        <strain evidence="2 3">CBS 609.92</strain>
    </source>
</reference>
<feature type="region of interest" description="Disordered" evidence="1">
    <location>
        <begin position="457"/>
        <end position="712"/>
    </location>
</feature>
<feature type="compositionally biased region" description="Basic and acidic residues" evidence="1">
    <location>
        <begin position="29"/>
        <end position="48"/>
    </location>
</feature>
<feature type="region of interest" description="Disordered" evidence="1">
    <location>
        <begin position="1"/>
        <end position="135"/>
    </location>
</feature>
<feature type="compositionally biased region" description="Basic and acidic residues" evidence="1">
    <location>
        <begin position="248"/>
        <end position="269"/>
    </location>
</feature>
<evidence type="ECO:0000313" key="3">
    <source>
        <dbReference type="Proteomes" id="UP000294003"/>
    </source>
</evidence>
<feature type="compositionally biased region" description="Polar residues" evidence="1">
    <location>
        <begin position="457"/>
        <end position="467"/>
    </location>
</feature>
<proteinExistence type="predicted"/>
<comment type="caution">
    <text evidence="2">The sequence shown here is derived from an EMBL/GenBank/DDBJ whole genome shotgun (WGS) entry which is preliminary data.</text>
</comment>
<feature type="compositionally biased region" description="Low complexity" evidence="1">
    <location>
        <begin position="237"/>
        <end position="247"/>
    </location>
</feature>
<evidence type="ECO:0000313" key="2">
    <source>
        <dbReference type="EMBL" id="RYO90629.1"/>
    </source>
</evidence>
<gene>
    <name evidence="2" type="ORF">DL762_002594</name>
</gene>